<feature type="region of interest" description="Disordered" evidence="1">
    <location>
        <begin position="301"/>
        <end position="324"/>
    </location>
</feature>
<dbReference type="RefSeq" id="WP_344078316.1">
    <property type="nucleotide sequence ID" value="NZ_BAAACA010000039.1"/>
</dbReference>
<evidence type="ECO:0000313" key="5">
    <source>
        <dbReference type="Proteomes" id="UP001500668"/>
    </source>
</evidence>
<dbReference type="Proteomes" id="UP001500668">
    <property type="component" value="Unassembled WGS sequence"/>
</dbReference>
<dbReference type="EMBL" id="BAAACA010000039">
    <property type="protein sequence ID" value="GAA0619430.1"/>
    <property type="molecule type" value="Genomic_DNA"/>
</dbReference>
<feature type="transmembrane region" description="Helical" evidence="2">
    <location>
        <begin position="346"/>
        <end position="365"/>
    </location>
</feature>
<feature type="compositionally biased region" description="Low complexity" evidence="1">
    <location>
        <begin position="301"/>
        <end position="312"/>
    </location>
</feature>
<feature type="signal peptide" evidence="3">
    <location>
        <begin position="1"/>
        <end position="32"/>
    </location>
</feature>
<reference evidence="4 5" key="1">
    <citation type="journal article" date="2019" name="Int. J. Syst. Evol. Microbiol.">
        <title>The Global Catalogue of Microorganisms (GCM) 10K type strain sequencing project: providing services to taxonomists for standard genome sequencing and annotation.</title>
        <authorList>
            <consortium name="The Broad Institute Genomics Platform"/>
            <consortium name="The Broad Institute Genome Sequencing Center for Infectious Disease"/>
            <person name="Wu L."/>
            <person name="Ma J."/>
        </authorList>
    </citation>
    <scope>NUCLEOTIDE SEQUENCE [LARGE SCALE GENOMIC DNA]</scope>
    <source>
        <strain evidence="4 5">JCM 5067</strain>
    </source>
</reference>
<name>A0ABN1GTZ8_9ACTN</name>
<accession>A0ABN1GTZ8</accession>
<keyword evidence="5" id="KW-1185">Reference proteome</keyword>
<evidence type="ECO:0000313" key="4">
    <source>
        <dbReference type="EMBL" id="GAA0619430.1"/>
    </source>
</evidence>
<keyword evidence="2" id="KW-0472">Membrane</keyword>
<evidence type="ECO:0000256" key="3">
    <source>
        <dbReference type="SAM" id="SignalP"/>
    </source>
</evidence>
<evidence type="ECO:0000256" key="2">
    <source>
        <dbReference type="SAM" id="Phobius"/>
    </source>
</evidence>
<evidence type="ECO:0000256" key="1">
    <source>
        <dbReference type="SAM" id="MobiDB-lite"/>
    </source>
</evidence>
<gene>
    <name evidence="4" type="ORF">GCM10010394_57380</name>
</gene>
<keyword evidence="3" id="KW-0732">Signal</keyword>
<protein>
    <recommendedName>
        <fullName evidence="6">Gram-positive cocci surface proteins LPxTG domain-containing protein</fullName>
    </recommendedName>
</protein>
<feature type="chain" id="PRO_5045080147" description="Gram-positive cocci surface proteins LPxTG domain-containing protein" evidence="3">
    <location>
        <begin position="33"/>
        <end position="374"/>
    </location>
</feature>
<dbReference type="PROSITE" id="PS51318">
    <property type="entry name" value="TAT"/>
    <property type="match status" value="1"/>
</dbReference>
<keyword evidence="2" id="KW-0812">Transmembrane</keyword>
<organism evidence="4 5">
    <name type="scientific">Streptomyces crystallinus</name>
    <dbReference type="NCBI Taxonomy" id="68191"/>
    <lineage>
        <taxon>Bacteria</taxon>
        <taxon>Bacillati</taxon>
        <taxon>Actinomycetota</taxon>
        <taxon>Actinomycetes</taxon>
        <taxon>Kitasatosporales</taxon>
        <taxon>Streptomycetaceae</taxon>
        <taxon>Streptomyces</taxon>
    </lineage>
</organism>
<keyword evidence="2" id="KW-1133">Transmembrane helix</keyword>
<proteinExistence type="predicted"/>
<evidence type="ECO:0008006" key="6">
    <source>
        <dbReference type="Google" id="ProtNLM"/>
    </source>
</evidence>
<sequence>MSTYTSRRTTVHAAIATAALAGALLTPSAALAATPGGTTAAASEKCTSVATVPSVRTGLSVTLTNRAQAGPKAELKDGKGKVVATVDKAHTKDMAAGIEVTGTGTAIPTFSQWVEGGEHAAKNTPFPKLPAGCGADLGGDASYKLVNGERIPVHKFSRGHYRAEFVSKGHVVKILETEAVGDDADAYVHGMYVILNSSTGKLSSEFISTRSGCTVTQIVPSVFGPGSSVKLTNGPAGPKAQLRDAGLKVLGSADRAHPLDGAMGVKIIGANTPTPKLGQRTQGGNTPYKISSFPSLPKGCATAAPAKSSTTPAPAPSAPTAGNQIVPKGAVAAGAEIKDESTDRTALYAGGTGAAALGVAGFALLRRRRAVGRV</sequence>
<comment type="caution">
    <text evidence="4">The sequence shown here is derived from an EMBL/GenBank/DDBJ whole genome shotgun (WGS) entry which is preliminary data.</text>
</comment>
<dbReference type="InterPro" id="IPR006311">
    <property type="entry name" value="TAT_signal"/>
</dbReference>